<evidence type="ECO:0000313" key="2">
    <source>
        <dbReference type="EMBL" id="ABN06756.1"/>
    </source>
</evidence>
<dbReference type="Proteomes" id="UP000000365">
    <property type="component" value="Chromosome"/>
</dbReference>
<dbReference type="InterPro" id="IPR052712">
    <property type="entry name" value="Acid_resist_chaperone_HdeD"/>
</dbReference>
<keyword evidence="1" id="KW-1133">Transmembrane helix</keyword>
<dbReference type="PANTHER" id="PTHR34989">
    <property type="entry name" value="PROTEIN HDED"/>
    <property type="match status" value="1"/>
</dbReference>
<feature type="transmembrane region" description="Helical" evidence="1">
    <location>
        <begin position="131"/>
        <end position="149"/>
    </location>
</feature>
<dbReference type="EMBL" id="CP000559">
    <property type="protein sequence ID" value="ABN06756.1"/>
    <property type="molecule type" value="Genomic_DNA"/>
</dbReference>
<feature type="transmembrane region" description="Helical" evidence="1">
    <location>
        <begin position="45"/>
        <end position="67"/>
    </location>
</feature>
<proteinExistence type="predicted"/>
<dbReference type="OrthoDB" id="377633at2157"/>
<organism evidence="2 3">
    <name type="scientific">Methanocorpusculum labreanum (strain ATCC 43576 / DSM 4855 / Z)</name>
    <dbReference type="NCBI Taxonomy" id="410358"/>
    <lineage>
        <taxon>Archaea</taxon>
        <taxon>Methanobacteriati</taxon>
        <taxon>Methanobacteriota</taxon>
        <taxon>Stenosarchaea group</taxon>
        <taxon>Methanomicrobia</taxon>
        <taxon>Methanomicrobiales</taxon>
        <taxon>Methanocorpusculaceae</taxon>
        <taxon>Methanocorpusculum</taxon>
    </lineage>
</organism>
<evidence type="ECO:0000313" key="3">
    <source>
        <dbReference type="Proteomes" id="UP000000365"/>
    </source>
</evidence>
<protein>
    <recommendedName>
        <fullName evidence="4">Acid-resistance membrane protein</fullName>
    </recommendedName>
</protein>
<dbReference type="HOGENOM" id="CLU_1431660_0_0_2"/>
<dbReference type="InterPro" id="IPR005325">
    <property type="entry name" value="DUF308_memb"/>
</dbReference>
<reference evidence="2 3" key="1">
    <citation type="journal article" date="2009" name="Stand. Genomic Sci.">
        <title>Complete genome sequence of Methanocorpusculum labreanum type strain Z.</title>
        <authorList>
            <person name="Anderson I.J."/>
            <person name="Sieprawska-Lupa M."/>
            <person name="Goltsman E."/>
            <person name="Lapidus A."/>
            <person name="Copeland A."/>
            <person name="Glavina Del Rio T."/>
            <person name="Tice H."/>
            <person name="Dalin E."/>
            <person name="Barry K."/>
            <person name="Pitluck S."/>
            <person name="Hauser L."/>
            <person name="Land M."/>
            <person name="Lucas S."/>
            <person name="Richardson P."/>
            <person name="Whitman W.B."/>
            <person name="Kyrpides N.C."/>
        </authorList>
    </citation>
    <scope>NUCLEOTIDE SEQUENCE [LARGE SCALE GENOMIC DNA]</scope>
    <source>
        <strain evidence="3">ATCC 43576 / DSM 4855 / Z</strain>
    </source>
</reference>
<dbReference type="Pfam" id="PF03729">
    <property type="entry name" value="DUF308"/>
    <property type="match status" value="2"/>
</dbReference>
<feature type="transmembrane region" description="Helical" evidence="1">
    <location>
        <begin position="98"/>
        <end position="119"/>
    </location>
</feature>
<evidence type="ECO:0000256" key="1">
    <source>
        <dbReference type="SAM" id="Phobius"/>
    </source>
</evidence>
<keyword evidence="1" id="KW-0812">Transmembrane</keyword>
<feature type="transmembrane region" description="Helical" evidence="1">
    <location>
        <begin position="74"/>
        <end position="92"/>
    </location>
</feature>
<gene>
    <name evidence="2" type="ordered locus">Mlab_0582</name>
</gene>
<name>A2SR00_METLZ</name>
<dbReference type="PANTHER" id="PTHR34989:SF1">
    <property type="entry name" value="PROTEIN HDED"/>
    <property type="match status" value="1"/>
</dbReference>
<feature type="transmembrane region" description="Helical" evidence="1">
    <location>
        <begin position="155"/>
        <end position="175"/>
    </location>
</feature>
<dbReference type="eggNOG" id="arCOG03582">
    <property type="taxonomic scope" value="Archaea"/>
</dbReference>
<accession>A2SR00</accession>
<dbReference type="RefSeq" id="WP_011832957.1">
    <property type="nucleotide sequence ID" value="NC_008942.1"/>
</dbReference>
<sequence>MTSVILIEQELNPNAWKFQILKAVIFVLFGIFCLVFPFSSLNLGAYLVAFILLFVSIAALFSGFAAFGEPKTTWWMIVLGIIGIIIAAYSFLNPAFMITFGTICVGIIALLSGLTDIILAFGKGLSAGIRVLTFILGVITLIIGLIFLLKPGIGAELLILLVGIFLILGGVVALIEGIMFKKFMSEVTN</sequence>
<dbReference type="GO" id="GO:0005886">
    <property type="term" value="C:plasma membrane"/>
    <property type="evidence" value="ECO:0007669"/>
    <property type="project" value="TreeGrafter"/>
</dbReference>
<keyword evidence="1" id="KW-0472">Membrane</keyword>
<evidence type="ECO:0008006" key="4">
    <source>
        <dbReference type="Google" id="ProtNLM"/>
    </source>
</evidence>
<keyword evidence="3" id="KW-1185">Reference proteome</keyword>
<dbReference type="KEGG" id="mla:Mlab_0582"/>
<feature type="transmembrane region" description="Helical" evidence="1">
    <location>
        <begin position="20"/>
        <end position="39"/>
    </location>
</feature>
<dbReference type="GeneID" id="4795823"/>
<dbReference type="STRING" id="410358.Mlab_0582"/>
<dbReference type="AlphaFoldDB" id="A2SR00"/>